<sequence length="779" mass="87914">MARIRPCENCKRRRRKCERASGATTCVRCSRLNLDCIFDTRPIDNSRYNTSSSRDSTKTNYELAEVDGDDELEDLCQYVKTLEEEMKQLQLNLDQQRQRNDSTQQQSLIRRTESQLDSIPLPKEWNLTFVNGHLRLETGINKLSDLLRYRHIESESAKPIRYLSPFNSSTPIQFQLRGETMICKVVFLLTQHEVFSGSLDTLTDNSTYSLFNHRRQNNFKHATTSSSSSPNGFTVLSPSSPLPSASSYTNGAPSPPYCDTTSSNTVFDKMSTGTTSYCPELLVSSLVQQYFQCFNPVMPLVHESTFMTHYFKQPPIDPDVTGATNLFESQPFSSSSSSSCSSSSSSSVSSFLSPSSYSATNDFISQHGPVTLAICCFMCLTYCKHLPFTSHQKRQYGEYYYVACREQIDDLYDDPSLHRQLEALISINLLYKFMAMTLRLRDSRKLATIGFLLSVELSKHAAQPDSLFTDVEKELVSRHSIMASVTFSMVEFICVKRMDDIVPFKVSLNALPGESDITVSMLELYTRFCDLALHNDSIVMVQQIRRVTIGQVGQVNLEAMVRFEQTCLNWWKNLPDKWRYCDHPYDSSAKHAIEQCEFDQALMAHSAILVLTLGVYSSLINPQNSQNQVSDMIQKRAVMVTLTCCELLMALADRMKVVTQYCGFSCDYLLRVYDSLYCLLSHSRKTDDVMNIPRLLNHISRLLNSLDGVIAMDNKVPSDMAPAPTEMTPPLSSSFIEATSNGLSTRINPAVYTRYPLPGHALLFDLVSSTANDIGMSLS</sequence>
<keyword evidence="5" id="KW-0175">Coiled coil</keyword>
<dbReference type="PROSITE" id="PS50048">
    <property type="entry name" value="ZN2_CY6_FUNGAL_2"/>
    <property type="match status" value="1"/>
</dbReference>
<dbReference type="CDD" id="cd12148">
    <property type="entry name" value="fungal_TF_MHR"/>
    <property type="match status" value="1"/>
</dbReference>
<name>A0A1X2IJD1_9FUNG</name>
<dbReference type="GO" id="GO:0000981">
    <property type="term" value="F:DNA-binding transcription factor activity, RNA polymerase II-specific"/>
    <property type="evidence" value="ECO:0007669"/>
    <property type="project" value="InterPro"/>
</dbReference>
<evidence type="ECO:0000256" key="4">
    <source>
        <dbReference type="ARBA" id="ARBA00023242"/>
    </source>
</evidence>
<dbReference type="Proteomes" id="UP000193560">
    <property type="component" value="Unassembled WGS sequence"/>
</dbReference>
<proteinExistence type="predicted"/>
<evidence type="ECO:0000259" key="6">
    <source>
        <dbReference type="PROSITE" id="PS50048"/>
    </source>
</evidence>
<feature type="domain" description="Zn(2)-C6 fungal-type" evidence="6">
    <location>
        <begin position="6"/>
        <end position="38"/>
    </location>
</feature>
<dbReference type="GO" id="GO:0008270">
    <property type="term" value="F:zinc ion binding"/>
    <property type="evidence" value="ECO:0007669"/>
    <property type="project" value="InterPro"/>
</dbReference>
<protein>
    <recommendedName>
        <fullName evidence="6">Zn(2)-C6 fungal-type domain-containing protein</fullName>
    </recommendedName>
</protein>
<evidence type="ECO:0000256" key="5">
    <source>
        <dbReference type="SAM" id="Coils"/>
    </source>
</evidence>
<dbReference type="InterPro" id="IPR001138">
    <property type="entry name" value="Zn2Cys6_DnaBD"/>
</dbReference>
<dbReference type="PANTHER" id="PTHR46910:SF3">
    <property type="entry name" value="HALOTOLERANCE PROTEIN 9-RELATED"/>
    <property type="match status" value="1"/>
</dbReference>
<organism evidence="7 8">
    <name type="scientific">Absidia repens</name>
    <dbReference type="NCBI Taxonomy" id="90262"/>
    <lineage>
        <taxon>Eukaryota</taxon>
        <taxon>Fungi</taxon>
        <taxon>Fungi incertae sedis</taxon>
        <taxon>Mucoromycota</taxon>
        <taxon>Mucoromycotina</taxon>
        <taxon>Mucoromycetes</taxon>
        <taxon>Mucorales</taxon>
        <taxon>Cunninghamellaceae</taxon>
        <taxon>Absidia</taxon>
    </lineage>
</organism>
<dbReference type="AlphaFoldDB" id="A0A1X2IJD1"/>
<dbReference type="PANTHER" id="PTHR46910">
    <property type="entry name" value="TRANSCRIPTION FACTOR PDR1"/>
    <property type="match status" value="1"/>
</dbReference>
<keyword evidence="3" id="KW-0238">DNA-binding</keyword>
<evidence type="ECO:0000256" key="3">
    <source>
        <dbReference type="ARBA" id="ARBA00023125"/>
    </source>
</evidence>
<evidence type="ECO:0000313" key="7">
    <source>
        <dbReference type="EMBL" id="ORZ17642.1"/>
    </source>
</evidence>
<keyword evidence="8" id="KW-1185">Reference proteome</keyword>
<dbReference type="EMBL" id="MCGE01000009">
    <property type="protein sequence ID" value="ORZ17642.1"/>
    <property type="molecule type" value="Genomic_DNA"/>
</dbReference>
<dbReference type="SMART" id="SM00066">
    <property type="entry name" value="GAL4"/>
    <property type="match status" value="1"/>
</dbReference>
<dbReference type="Pfam" id="PF00172">
    <property type="entry name" value="Zn_clus"/>
    <property type="match status" value="1"/>
</dbReference>
<evidence type="ECO:0000313" key="8">
    <source>
        <dbReference type="Proteomes" id="UP000193560"/>
    </source>
</evidence>
<evidence type="ECO:0000256" key="2">
    <source>
        <dbReference type="ARBA" id="ARBA00022723"/>
    </source>
</evidence>
<dbReference type="InterPro" id="IPR036864">
    <property type="entry name" value="Zn2-C6_fun-type_DNA-bd_sf"/>
</dbReference>
<dbReference type="SUPFAM" id="SSF57701">
    <property type="entry name" value="Zn2/Cys6 DNA-binding domain"/>
    <property type="match status" value="1"/>
</dbReference>
<keyword evidence="4" id="KW-0539">Nucleus</keyword>
<dbReference type="PROSITE" id="PS00463">
    <property type="entry name" value="ZN2_CY6_FUNGAL_1"/>
    <property type="match status" value="1"/>
</dbReference>
<feature type="coiled-coil region" evidence="5">
    <location>
        <begin position="72"/>
        <end position="106"/>
    </location>
</feature>
<accession>A0A1X2IJD1</accession>
<dbReference type="InterPro" id="IPR050987">
    <property type="entry name" value="AtrR-like"/>
</dbReference>
<comment type="subcellular location">
    <subcellularLocation>
        <location evidence="1">Nucleus</location>
    </subcellularLocation>
</comment>
<comment type="caution">
    <text evidence="7">The sequence shown here is derived from an EMBL/GenBank/DDBJ whole genome shotgun (WGS) entry which is preliminary data.</text>
</comment>
<dbReference type="GO" id="GO:0003677">
    <property type="term" value="F:DNA binding"/>
    <property type="evidence" value="ECO:0007669"/>
    <property type="project" value="UniProtKB-KW"/>
</dbReference>
<dbReference type="OrthoDB" id="2369992at2759"/>
<keyword evidence="2" id="KW-0479">Metal-binding</keyword>
<evidence type="ECO:0000256" key="1">
    <source>
        <dbReference type="ARBA" id="ARBA00004123"/>
    </source>
</evidence>
<gene>
    <name evidence="7" type="ORF">BCR42DRAFT_412220</name>
</gene>
<reference evidence="7 8" key="1">
    <citation type="submission" date="2016-07" db="EMBL/GenBank/DDBJ databases">
        <title>Pervasive Adenine N6-methylation of Active Genes in Fungi.</title>
        <authorList>
            <consortium name="DOE Joint Genome Institute"/>
            <person name="Mondo S.J."/>
            <person name="Dannebaum R.O."/>
            <person name="Kuo R.C."/>
            <person name="Labutti K."/>
            <person name="Haridas S."/>
            <person name="Kuo A."/>
            <person name="Salamov A."/>
            <person name="Ahrendt S.R."/>
            <person name="Lipzen A."/>
            <person name="Sullivan W."/>
            <person name="Andreopoulos W.B."/>
            <person name="Clum A."/>
            <person name="Lindquist E."/>
            <person name="Daum C."/>
            <person name="Ramamoorthy G.K."/>
            <person name="Gryganskyi A."/>
            <person name="Culley D."/>
            <person name="Magnuson J.K."/>
            <person name="James T.Y."/>
            <person name="O'Malley M.A."/>
            <person name="Stajich J.E."/>
            <person name="Spatafora J.W."/>
            <person name="Visel A."/>
            <person name="Grigoriev I.V."/>
        </authorList>
    </citation>
    <scope>NUCLEOTIDE SEQUENCE [LARGE SCALE GENOMIC DNA]</scope>
    <source>
        <strain evidence="7 8">NRRL 1336</strain>
    </source>
</reference>
<dbReference type="GO" id="GO:0005634">
    <property type="term" value="C:nucleus"/>
    <property type="evidence" value="ECO:0007669"/>
    <property type="project" value="UniProtKB-SubCell"/>
</dbReference>